<sequence length="80" mass="8720">MAVIAASTSCDLRAIAVGVGGIMVTLGVAAKYAEDHRRRRVPAASIGGHHQLHARNPVEIWIPPIYLWSAYGMREVVRKT</sequence>
<feature type="transmembrane region" description="Helical" evidence="1">
    <location>
        <begin position="12"/>
        <end position="30"/>
    </location>
</feature>
<dbReference type="RefSeq" id="XP_020121952.1">
    <property type="nucleotide sequence ID" value="XM_020264529.1"/>
</dbReference>
<evidence type="ECO:0000313" key="2">
    <source>
        <dbReference type="EMBL" id="OKL61831.1"/>
    </source>
</evidence>
<evidence type="ECO:0000313" key="3">
    <source>
        <dbReference type="Proteomes" id="UP000214365"/>
    </source>
</evidence>
<dbReference type="Proteomes" id="UP000214365">
    <property type="component" value="Unassembled WGS sequence"/>
</dbReference>
<dbReference type="EMBL" id="LFMY01000003">
    <property type="protein sequence ID" value="OKL61831.1"/>
    <property type="molecule type" value="Genomic_DNA"/>
</dbReference>
<gene>
    <name evidence="2" type="ORF">UA08_02482</name>
</gene>
<dbReference type="AlphaFoldDB" id="A0A225AJX3"/>
<protein>
    <submittedName>
        <fullName evidence="2">Uncharacterized protein</fullName>
    </submittedName>
</protein>
<reference evidence="2 3" key="1">
    <citation type="submission" date="2015-06" db="EMBL/GenBank/DDBJ databases">
        <title>Talaromyces atroroseus IBT 11181 draft genome.</title>
        <authorList>
            <person name="Rasmussen K.B."/>
            <person name="Rasmussen S."/>
            <person name="Petersen B."/>
            <person name="Sicheritz-Ponten T."/>
            <person name="Mortensen U.H."/>
            <person name="Thrane U."/>
        </authorList>
    </citation>
    <scope>NUCLEOTIDE SEQUENCE [LARGE SCALE GENOMIC DNA]</scope>
    <source>
        <strain evidence="2 3">IBT 11181</strain>
    </source>
</reference>
<keyword evidence="1" id="KW-1133">Transmembrane helix</keyword>
<evidence type="ECO:0000256" key="1">
    <source>
        <dbReference type="SAM" id="Phobius"/>
    </source>
</evidence>
<accession>A0A225AJX3</accession>
<keyword evidence="1" id="KW-0472">Membrane</keyword>
<keyword evidence="3" id="KW-1185">Reference proteome</keyword>
<proteinExistence type="predicted"/>
<keyword evidence="1" id="KW-0812">Transmembrane</keyword>
<comment type="caution">
    <text evidence="2">The sequence shown here is derived from an EMBL/GenBank/DDBJ whole genome shotgun (WGS) entry which is preliminary data.</text>
</comment>
<dbReference type="GeneID" id="31002237"/>
<name>A0A225AJX3_TALAT</name>
<organism evidence="2 3">
    <name type="scientific">Talaromyces atroroseus</name>
    <dbReference type="NCBI Taxonomy" id="1441469"/>
    <lineage>
        <taxon>Eukaryota</taxon>
        <taxon>Fungi</taxon>
        <taxon>Dikarya</taxon>
        <taxon>Ascomycota</taxon>
        <taxon>Pezizomycotina</taxon>
        <taxon>Eurotiomycetes</taxon>
        <taxon>Eurotiomycetidae</taxon>
        <taxon>Eurotiales</taxon>
        <taxon>Trichocomaceae</taxon>
        <taxon>Talaromyces</taxon>
        <taxon>Talaromyces sect. Trachyspermi</taxon>
    </lineage>
</organism>